<dbReference type="SUPFAM" id="SSF52540">
    <property type="entry name" value="P-loop containing nucleoside triphosphate hydrolases"/>
    <property type="match status" value="1"/>
</dbReference>
<comment type="similarity">
    <text evidence="3">Belongs to the AAA ATPase family. Highly divergent.</text>
</comment>
<keyword evidence="7" id="KW-1185">Reference proteome</keyword>
<evidence type="ECO:0000256" key="2">
    <source>
        <dbReference type="ARBA" id="ARBA00022840"/>
    </source>
</evidence>
<reference evidence="6 7" key="1">
    <citation type="submission" date="2024-04" db="EMBL/GenBank/DDBJ databases">
        <title>Novel species of the genus Ideonella isolated from streams.</title>
        <authorList>
            <person name="Lu H."/>
        </authorList>
    </citation>
    <scope>NUCLEOTIDE SEQUENCE [LARGE SCALE GENOMIC DNA]</scope>
    <source>
        <strain evidence="6 7">DXS29W</strain>
    </source>
</reference>
<dbReference type="Gene3D" id="1.10.8.60">
    <property type="match status" value="1"/>
</dbReference>
<evidence type="ECO:0000256" key="4">
    <source>
        <dbReference type="ARBA" id="ARBA00040480"/>
    </source>
</evidence>
<keyword evidence="1" id="KW-0547">Nucleotide-binding</keyword>
<sequence>MSQFQEADELFALLNTKTPIVMIETHEEKRVLSLFERIAARSQREIWTWSASRGLKVAHGLKVSLTEFGGSASIDAADTKQLPEALQATDRLPGGALVIFLDVHPYLSNPLITRAMKEIALKSEGKGQQIVFVGHDIELPAELVPFTSRFEVEPMTIDMVRKLFKEELDRHGGISGCRKTLDSLMRHMVGLPEPSVRHLVRLTLTDGVICTADLARVLSAKQETLGAAELLVFEQKLPAMEEVAGMKALKRWLLLRREPFLDPEAAGLPAPRGVLLLGVQGAGKSLAAKAIASAWQVPLFRMDFGALFDKYQGESERKLREALKVADAMSPCVLWMDEIEKGLAGGQGDGDTGAGKRMLGSLLTWMAERDSSVFLVATANDIEGLPPELMRKGRFDEIFFVDLPSAEVRHSIFSIHLQKHRIEADDAGIAPLVEHSEGFSGAEIEAAVVAARYESHARGEPPQPEAVMRELLRTRPLSVTRAEAIAELRDWAADRTVSAD</sequence>
<dbReference type="Pfam" id="PF00004">
    <property type="entry name" value="AAA"/>
    <property type="match status" value="1"/>
</dbReference>
<dbReference type="Gene3D" id="3.40.50.300">
    <property type="entry name" value="P-loop containing nucleotide triphosphate hydrolases"/>
    <property type="match status" value="1"/>
</dbReference>
<dbReference type="EMBL" id="JBBUTG010000005">
    <property type="protein sequence ID" value="MEK8031198.1"/>
    <property type="molecule type" value="Genomic_DNA"/>
</dbReference>
<dbReference type="PANTHER" id="PTHR42960:SF1">
    <property type="entry name" value="YCF46 PROTEIN"/>
    <property type="match status" value="1"/>
</dbReference>
<evidence type="ECO:0000259" key="5">
    <source>
        <dbReference type="SMART" id="SM00382"/>
    </source>
</evidence>
<evidence type="ECO:0000313" key="7">
    <source>
        <dbReference type="Proteomes" id="UP001371218"/>
    </source>
</evidence>
<evidence type="ECO:0000256" key="1">
    <source>
        <dbReference type="ARBA" id="ARBA00022741"/>
    </source>
</evidence>
<dbReference type="Proteomes" id="UP001371218">
    <property type="component" value="Unassembled WGS sequence"/>
</dbReference>
<dbReference type="RefSeq" id="WP_341425575.1">
    <property type="nucleotide sequence ID" value="NZ_JBBUTG010000005.1"/>
</dbReference>
<dbReference type="InterPro" id="IPR003959">
    <property type="entry name" value="ATPase_AAA_core"/>
</dbReference>
<accession>A0ABU9BRS1</accession>
<keyword evidence="2" id="KW-0067">ATP-binding</keyword>
<protein>
    <recommendedName>
        <fullName evidence="4">Uncharacterized AAA domain-containing protein ycf46</fullName>
    </recommendedName>
</protein>
<evidence type="ECO:0000256" key="3">
    <source>
        <dbReference type="ARBA" id="ARBA00038088"/>
    </source>
</evidence>
<gene>
    <name evidence="6" type="ORF">AACH06_10260</name>
</gene>
<evidence type="ECO:0000313" key="6">
    <source>
        <dbReference type="EMBL" id="MEK8031198.1"/>
    </source>
</evidence>
<organism evidence="6 7">
    <name type="scientific">Ideonella lacteola</name>
    <dbReference type="NCBI Taxonomy" id="2984193"/>
    <lineage>
        <taxon>Bacteria</taxon>
        <taxon>Pseudomonadati</taxon>
        <taxon>Pseudomonadota</taxon>
        <taxon>Betaproteobacteria</taxon>
        <taxon>Burkholderiales</taxon>
        <taxon>Sphaerotilaceae</taxon>
        <taxon>Ideonella</taxon>
    </lineage>
</organism>
<dbReference type="InterPro" id="IPR003593">
    <property type="entry name" value="AAA+_ATPase"/>
</dbReference>
<dbReference type="PANTHER" id="PTHR42960">
    <property type="entry name" value="YCF46 PROTEIN"/>
    <property type="match status" value="1"/>
</dbReference>
<dbReference type="InterPro" id="IPR052381">
    <property type="entry name" value="AAA_domain_protein"/>
</dbReference>
<comment type="caution">
    <text evidence="6">The sequence shown here is derived from an EMBL/GenBank/DDBJ whole genome shotgun (WGS) entry which is preliminary data.</text>
</comment>
<dbReference type="SMART" id="SM00382">
    <property type="entry name" value="AAA"/>
    <property type="match status" value="1"/>
</dbReference>
<name>A0ABU9BRS1_9BURK</name>
<dbReference type="InterPro" id="IPR027417">
    <property type="entry name" value="P-loop_NTPase"/>
</dbReference>
<feature type="domain" description="AAA+ ATPase" evidence="5">
    <location>
        <begin position="270"/>
        <end position="405"/>
    </location>
</feature>
<proteinExistence type="inferred from homology"/>